<dbReference type="PANTHER" id="PTHR34568">
    <property type="entry name" value="RRM DOMAIN-CONTAINING PROTEIN"/>
    <property type="match status" value="1"/>
</dbReference>
<reference evidence="2 3" key="1">
    <citation type="journal article" date="2021" name="BMC Genomics">
        <title>Datura genome reveals duplications of psychoactive alkaloid biosynthetic genes and high mutation rate following tissue culture.</title>
        <authorList>
            <person name="Rajewski A."/>
            <person name="Carter-House D."/>
            <person name="Stajich J."/>
            <person name="Litt A."/>
        </authorList>
    </citation>
    <scope>NUCLEOTIDE SEQUENCE [LARGE SCALE GENOMIC DNA]</scope>
    <source>
        <strain evidence="2">AR-01</strain>
    </source>
</reference>
<protein>
    <recommendedName>
        <fullName evidence="4">RRM domain-containing protein</fullName>
    </recommendedName>
</protein>
<accession>A0ABS8TBM0</accession>
<feature type="compositionally biased region" description="Polar residues" evidence="1">
    <location>
        <begin position="131"/>
        <end position="143"/>
    </location>
</feature>
<dbReference type="InterPro" id="IPR058942">
    <property type="entry name" value="AT3G52170-like"/>
</dbReference>
<evidence type="ECO:0000313" key="2">
    <source>
        <dbReference type="EMBL" id="MCD7468226.1"/>
    </source>
</evidence>
<feature type="region of interest" description="Disordered" evidence="1">
    <location>
        <begin position="358"/>
        <end position="417"/>
    </location>
</feature>
<feature type="compositionally biased region" description="Polar residues" evidence="1">
    <location>
        <begin position="359"/>
        <end position="371"/>
    </location>
</feature>
<keyword evidence="3" id="KW-1185">Reference proteome</keyword>
<evidence type="ECO:0000313" key="3">
    <source>
        <dbReference type="Proteomes" id="UP000823775"/>
    </source>
</evidence>
<evidence type="ECO:0008006" key="4">
    <source>
        <dbReference type="Google" id="ProtNLM"/>
    </source>
</evidence>
<proteinExistence type="predicted"/>
<comment type="caution">
    <text evidence="2">The sequence shown here is derived from an EMBL/GenBank/DDBJ whole genome shotgun (WGS) entry which is preliminary data.</text>
</comment>
<feature type="region of interest" description="Disordered" evidence="1">
    <location>
        <begin position="126"/>
        <end position="146"/>
    </location>
</feature>
<evidence type="ECO:0000256" key="1">
    <source>
        <dbReference type="SAM" id="MobiDB-lite"/>
    </source>
</evidence>
<dbReference type="Proteomes" id="UP000823775">
    <property type="component" value="Unassembled WGS sequence"/>
</dbReference>
<gene>
    <name evidence="2" type="ORF">HAX54_006213</name>
</gene>
<dbReference type="EMBL" id="JACEIK010001309">
    <property type="protein sequence ID" value="MCD7468226.1"/>
    <property type="molecule type" value="Genomic_DNA"/>
</dbReference>
<dbReference type="InterPro" id="IPR035979">
    <property type="entry name" value="RBD_domain_sf"/>
</dbReference>
<dbReference type="PANTHER" id="PTHR34568:SF5">
    <property type="entry name" value="RNA-BINDING (RRM_RBD_RNP MOTIFS) FAMILY PROTEIN"/>
    <property type="match status" value="1"/>
</dbReference>
<dbReference type="SUPFAM" id="SSF54928">
    <property type="entry name" value="RNA-binding domain, RBD"/>
    <property type="match status" value="1"/>
</dbReference>
<sequence>MADSETSLSSYADKSKGFEVVNMKNTSNSVGPEELLHISSKECEGSADFGVNDMSSGASSICRKANSNDSVQLINGFHHSELVEKEREQLLAEEASSSVQVSSGGEILSKSEEACILEHQMQVEIPRTSDRVSANKSGSTAPENQPEDIMELCKFLPNLELGRSDTSDSSCVSKRIARLVDVSQEKRNNEPELEAKNDQMQKKEVTSDIISIFAKNGKSNLKQVAHSNSFLLSERTDKWQDVLAKKSVFSANEHHPAKDISIPISLSNSKMDEISSVSNNSSHMEADHRVIDQIVDPKSGNIVPREFEHLNGTSQNTFGERGNIKSLIECIRELPPQEPSVVRSKEIVVGGGVDRYTKRSASNSIQTQTDKQPFDRKKRKTSSQGAIGKKENSGLSNKVFEDLNPGDERTDIGNTARHGFCESIETKEIASLREKDNLNKSEDASLSEKLSDENKMTVKFVPVKATESDVSSAFKACGAITKVVFSSVKLTNFKVAHIYFESEEGRQEALKRSDVNIRNAVVLEATSPPKGRERMCIPDLIGYPKVPTSLVKHPSRTVIKKLKHNVSFHDIEEALAFCRSKITGIFFDLSRSVAYVEFETVEGKEIAIEKSSVIVLGERLSILRIDAPRTTVVRISNIHSPAMGKVISFCKELGKTAQFFMRTSGIMDVHFEFAEWPRMLEILNRLNGIEVDGQQLVAKPAPVYPPNVLNVLWNQPEGRKHLKTTFNSMLLKVGGDGAGTVGLTELVDRFYADVQER</sequence>
<name>A0ABS8TBM0_DATST</name>
<organism evidence="2 3">
    <name type="scientific">Datura stramonium</name>
    <name type="common">Jimsonweed</name>
    <name type="synonym">Common thornapple</name>
    <dbReference type="NCBI Taxonomy" id="4076"/>
    <lineage>
        <taxon>Eukaryota</taxon>
        <taxon>Viridiplantae</taxon>
        <taxon>Streptophyta</taxon>
        <taxon>Embryophyta</taxon>
        <taxon>Tracheophyta</taxon>
        <taxon>Spermatophyta</taxon>
        <taxon>Magnoliopsida</taxon>
        <taxon>eudicotyledons</taxon>
        <taxon>Gunneridae</taxon>
        <taxon>Pentapetalae</taxon>
        <taxon>asterids</taxon>
        <taxon>lamiids</taxon>
        <taxon>Solanales</taxon>
        <taxon>Solanaceae</taxon>
        <taxon>Solanoideae</taxon>
        <taxon>Datureae</taxon>
        <taxon>Datura</taxon>
    </lineage>
</organism>